<dbReference type="PANTHER" id="PTHR28071:SF1">
    <property type="entry name" value="REDOX PROTEIN FMP46, MITOCHONDRIAL-RELATED"/>
    <property type="match status" value="1"/>
</dbReference>
<dbReference type="Proteomes" id="UP000612746">
    <property type="component" value="Unassembled WGS sequence"/>
</dbReference>
<keyword evidence="6" id="KW-0496">Mitochondrion</keyword>
<dbReference type="AlphaFoldDB" id="A0A8H7Q660"/>
<dbReference type="Gene3D" id="3.40.30.10">
    <property type="entry name" value="Glutaredoxin"/>
    <property type="match status" value="1"/>
</dbReference>
<evidence type="ECO:0000313" key="8">
    <source>
        <dbReference type="Proteomes" id="UP000612746"/>
    </source>
</evidence>
<evidence type="ECO:0000256" key="6">
    <source>
        <dbReference type="ARBA" id="ARBA00023128"/>
    </source>
</evidence>
<name>A0A8H7Q660_9FUNG</name>
<comment type="similarity">
    <text evidence="3">Belongs to the FMP46 family.</text>
</comment>
<accession>A0A8H7Q660</accession>
<evidence type="ECO:0000256" key="1">
    <source>
        <dbReference type="ARBA" id="ARBA00002963"/>
    </source>
</evidence>
<dbReference type="GO" id="GO:0005739">
    <property type="term" value="C:mitochondrion"/>
    <property type="evidence" value="ECO:0007669"/>
    <property type="project" value="UniProtKB-SubCell"/>
</dbReference>
<comment type="subcellular location">
    <subcellularLocation>
        <location evidence="2">Mitochondrion</location>
    </subcellularLocation>
</comment>
<evidence type="ECO:0000256" key="3">
    <source>
        <dbReference type="ARBA" id="ARBA00009734"/>
    </source>
</evidence>
<dbReference type="InterPro" id="IPR036249">
    <property type="entry name" value="Thioredoxin-like_sf"/>
</dbReference>
<evidence type="ECO:0000313" key="7">
    <source>
        <dbReference type="EMBL" id="KAG2185431.1"/>
    </source>
</evidence>
<dbReference type="InterPro" id="IPR006660">
    <property type="entry name" value="Arsenate_reductase-like"/>
</dbReference>
<evidence type="ECO:0000256" key="5">
    <source>
        <dbReference type="ARBA" id="ARBA00023002"/>
    </source>
</evidence>
<evidence type="ECO:0008006" key="9">
    <source>
        <dbReference type="Google" id="ProtNLM"/>
    </source>
</evidence>
<dbReference type="EMBL" id="JAEPRA010000005">
    <property type="protein sequence ID" value="KAG2185431.1"/>
    <property type="molecule type" value="Genomic_DNA"/>
</dbReference>
<dbReference type="OrthoDB" id="59229at2759"/>
<organism evidence="7 8">
    <name type="scientific">Umbelopsis vinacea</name>
    <dbReference type="NCBI Taxonomy" id="44442"/>
    <lineage>
        <taxon>Eukaryota</taxon>
        <taxon>Fungi</taxon>
        <taxon>Fungi incertae sedis</taxon>
        <taxon>Mucoromycota</taxon>
        <taxon>Mucoromycotina</taxon>
        <taxon>Umbelopsidomycetes</taxon>
        <taxon>Umbelopsidales</taxon>
        <taxon>Umbelopsidaceae</taxon>
        <taxon>Umbelopsis</taxon>
    </lineage>
</organism>
<proteinExistence type="inferred from homology"/>
<protein>
    <recommendedName>
        <fullName evidence="9">Arsenate reductase</fullName>
    </recommendedName>
</protein>
<keyword evidence="5" id="KW-0560">Oxidoreductase</keyword>
<dbReference type="Pfam" id="PF07955">
    <property type="entry name" value="DUF1687"/>
    <property type="match status" value="1"/>
</dbReference>
<evidence type="ECO:0000256" key="2">
    <source>
        <dbReference type="ARBA" id="ARBA00004173"/>
    </source>
</evidence>
<keyword evidence="8" id="KW-1185">Reference proteome</keyword>
<gene>
    <name evidence="7" type="ORF">INT44_002222</name>
</gene>
<dbReference type="InterPro" id="IPR012882">
    <property type="entry name" value="Fmp46"/>
</dbReference>
<keyword evidence="4" id="KW-0809">Transit peptide</keyword>
<dbReference type="SUPFAM" id="SSF52833">
    <property type="entry name" value="Thioredoxin-like"/>
    <property type="match status" value="1"/>
</dbReference>
<dbReference type="GO" id="GO:0016491">
    <property type="term" value="F:oxidoreductase activity"/>
    <property type="evidence" value="ECO:0007669"/>
    <property type="project" value="UniProtKB-KW"/>
</dbReference>
<evidence type="ECO:0000256" key="4">
    <source>
        <dbReference type="ARBA" id="ARBA00022946"/>
    </source>
</evidence>
<dbReference type="PANTHER" id="PTHR28071">
    <property type="entry name" value="REDOX PROTEIN FMP46, MITOCHONDRIAL-RELATED"/>
    <property type="match status" value="1"/>
</dbReference>
<reference evidence="7" key="1">
    <citation type="submission" date="2020-12" db="EMBL/GenBank/DDBJ databases">
        <title>Metabolic potential, ecology and presence of endohyphal bacteria is reflected in genomic diversity of Mucoromycotina.</title>
        <authorList>
            <person name="Muszewska A."/>
            <person name="Okrasinska A."/>
            <person name="Steczkiewicz K."/>
            <person name="Drgas O."/>
            <person name="Orlowska M."/>
            <person name="Perlinska-Lenart U."/>
            <person name="Aleksandrzak-Piekarczyk T."/>
            <person name="Szatraj K."/>
            <person name="Zielenkiewicz U."/>
            <person name="Pilsyk S."/>
            <person name="Malc E."/>
            <person name="Mieczkowski P."/>
            <person name="Kruszewska J.S."/>
            <person name="Biernat P."/>
            <person name="Pawlowska J."/>
        </authorList>
    </citation>
    <scope>NUCLEOTIDE SEQUENCE</scope>
    <source>
        <strain evidence="7">WA0000051536</strain>
    </source>
</reference>
<sequence>MSFRPPRTRPILSIFHNPACSKSRAALQVLTAHKDPPYQVDIIDYLQSPPTSDQLRQVSGYLGTVQGMLRPDAPKVGGIDQLVKLVKEDPSVLERPVVVDWDKGKAVLGRPTSAAVEQLVKDRLANE</sequence>
<dbReference type="PROSITE" id="PS51353">
    <property type="entry name" value="ARSC"/>
    <property type="match status" value="1"/>
</dbReference>
<comment type="function">
    <text evidence="1">Putative mitochondrial redox protein which could be involved in the reduction of small toxic molecules.</text>
</comment>
<comment type="caution">
    <text evidence="7">The sequence shown here is derived from an EMBL/GenBank/DDBJ whole genome shotgun (WGS) entry which is preliminary data.</text>
</comment>